<protein>
    <submittedName>
        <fullName evidence="1">Uncharacterized protein</fullName>
    </submittedName>
</protein>
<keyword evidence="2" id="KW-1185">Reference proteome</keyword>
<accession>A0A8K0K0P4</accession>
<sequence>MPNEVIKIVQEFKNSKSIDIFGISSFLIKQMIHYIAEPLATCINTCLQSGIYPNQLKCSRKKAIRVISGINSMESCRPKFKNHKIMTIFSQYAYYCLINVKENINNFNLRSNVHSFDTRTKNNIDIPYH</sequence>
<name>A0A8K0K0P4_LADFU</name>
<organism evidence="1 2">
    <name type="scientific">Ladona fulva</name>
    <name type="common">Scarce chaser dragonfly</name>
    <name type="synonym">Libellula fulva</name>
    <dbReference type="NCBI Taxonomy" id="123851"/>
    <lineage>
        <taxon>Eukaryota</taxon>
        <taxon>Metazoa</taxon>
        <taxon>Ecdysozoa</taxon>
        <taxon>Arthropoda</taxon>
        <taxon>Hexapoda</taxon>
        <taxon>Insecta</taxon>
        <taxon>Pterygota</taxon>
        <taxon>Palaeoptera</taxon>
        <taxon>Odonata</taxon>
        <taxon>Epiprocta</taxon>
        <taxon>Anisoptera</taxon>
        <taxon>Libelluloidea</taxon>
        <taxon>Libellulidae</taxon>
        <taxon>Ladona</taxon>
    </lineage>
</organism>
<reference evidence="1" key="1">
    <citation type="submission" date="2013-04" db="EMBL/GenBank/DDBJ databases">
        <authorList>
            <person name="Qu J."/>
            <person name="Murali S.C."/>
            <person name="Bandaranaike D."/>
            <person name="Bellair M."/>
            <person name="Blankenburg K."/>
            <person name="Chao H."/>
            <person name="Dinh H."/>
            <person name="Doddapaneni H."/>
            <person name="Downs B."/>
            <person name="Dugan-Rocha S."/>
            <person name="Elkadiri S."/>
            <person name="Gnanaolivu R.D."/>
            <person name="Hernandez B."/>
            <person name="Javaid M."/>
            <person name="Jayaseelan J.C."/>
            <person name="Lee S."/>
            <person name="Li M."/>
            <person name="Ming W."/>
            <person name="Munidasa M."/>
            <person name="Muniz J."/>
            <person name="Nguyen L."/>
            <person name="Ongeri F."/>
            <person name="Osuji N."/>
            <person name="Pu L.-L."/>
            <person name="Puazo M."/>
            <person name="Qu C."/>
            <person name="Quiroz J."/>
            <person name="Raj R."/>
            <person name="Weissenberger G."/>
            <person name="Xin Y."/>
            <person name="Zou X."/>
            <person name="Han Y."/>
            <person name="Richards S."/>
            <person name="Worley K."/>
            <person name="Muzny D."/>
            <person name="Gibbs R."/>
        </authorList>
    </citation>
    <scope>NUCLEOTIDE SEQUENCE</scope>
    <source>
        <strain evidence="1">Sampled in the wild</strain>
    </source>
</reference>
<evidence type="ECO:0000313" key="2">
    <source>
        <dbReference type="Proteomes" id="UP000792457"/>
    </source>
</evidence>
<dbReference type="AlphaFoldDB" id="A0A8K0K0P4"/>
<proteinExistence type="predicted"/>
<gene>
    <name evidence="1" type="ORF">J437_LFUL007402</name>
</gene>
<feature type="non-terminal residue" evidence="1">
    <location>
        <position position="129"/>
    </location>
</feature>
<evidence type="ECO:0000313" key="1">
    <source>
        <dbReference type="EMBL" id="KAG8226165.1"/>
    </source>
</evidence>
<dbReference type="Proteomes" id="UP000792457">
    <property type="component" value="Unassembled WGS sequence"/>
</dbReference>
<dbReference type="EMBL" id="KZ308270">
    <property type="protein sequence ID" value="KAG8226165.1"/>
    <property type="molecule type" value="Genomic_DNA"/>
</dbReference>
<reference evidence="1" key="2">
    <citation type="submission" date="2017-10" db="EMBL/GenBank/DDBJ databases">
        <title>Ladona fulva Genome sequencing and assembly.</title>
        <authorList>
            <person name="Murali S."/>
            <person name="Richards S."/>
            <person name="Bandaranaike D."/>
            <person name="Bellair M."/>
            <person name="Blankenburg K."/>
            <person name="Chao H."/>
            <person name="Dinh H."/>
            <person name="Doddapaneni H."/>
            <person name="Dugan-Rocha S."/>
            <person name="Elkadiri S."/>
            <person name="Gnanaolivu R."/>
            <person name="Hernandez B."/>
            <person name="Skinner E."/>
            <person name="Javaid M."/>
            <person name="Lee S."/>
            <person name="Li M."/>
            <person name="Ming W."/>
            <person name="Munidasa M."/>
            <person name="Muniz J."/>
            <person name="Nguyen L."/>
            <person name="Hughes D."/>
            <person name="Osuji N."/>
            <person name="Pu L.-L."/>
            <person name="Puazo M."/>
            <person name="Qu C."/>
            <person name="Quiroz J."/>
            <person name="Raj R."/>
            <person name="Weissenberger G."/>
            <person name="Xin Y."/>
            <person name="Zou X."/>
            <person name="Han Y."/>
            <person name="Worley K."/>
            <person name="Muzny D."/>
            <person name="Gibbs R."/>
        </authorList>
    </citation>
    <scope>NUCLEOTIDE SEQUENCE</scope>
    <source>
        <strain evidence="1">Sampled in the wild</strain>
    </source>
</reference>
<dbReference type="OrthoDB" id="414730at2759"/>
<comment type="caution">
    <text evidence="1">The sequence shown here is derived from an EMBL/GenBank/DDBJ whole genome shotgun (WGS) entry which is preliminary data.</text>
</comment>